<comment type="caution">
    <text evidence="2">The sequence shown here is derived from an EMBL/GenBank/DDBJ whole genome shotgun (WGS) entry which is preliminary data.</text>
</comment>
<dbReference type="Gene3D" id="3.40.30.10">
    <property type="entry name" value="Glutaredoxin"/>
    <property type="match status" value="1"/>
</dbReference>
<proteinExistence type="inferred from homology"/>
<name>A0ABP7XC67_9FLAO</name>
<dbReference type="Pfam" id="PF06491">
    <property type="entry name" value="Disulph_isomer"/>
    <property type="match status" value="1"/>
</dbReference>
<organism evidence="2 3">
    <name type="scientific">Aquimarina addita</name>
    <dbReference type="NCBI Taxonomy" id="870485"/>
    <lineage>
        <taxon>Bacteria</taxon>
        <taxon>Pseudomonadati</taxon>
        <taxon>Bacteroidota</taxon>
        <taxon>Flavobacteriia</taxon>
        <taxon>Flavobacteriales</taxon>
        <taxon>Flavobacteriaceae</taxon>
        <taxon>Aquimarina</taxon>
    </lineage>
</organism>
<dbReference type="EMBL" id="BAABCW010000002">
    <property type="protein sequence ID" value="GAA4110880.1"/>
    <property type="molecule type" value="Genomic_DNA"/>
</dbReference>
<dbReference type="InterPro" id="IPR009474">
    <property type="entry name" value="BrxB/BrxA"/>
</dbReference>
<dbReference type="PANTHER" id="PTHR40052:SF2">
    <property type="entry name" value="BACILLIREDOXIN BRXA"/>
    <property type="match status" value="1"/>
</dbReference>
<protein>
    <submittedName>
        <fullName evidence="2">BrxA/BrxB family bacilliredoxin</fullName>
    </submittedName>
</protein>
<gene>
    <name evidence="2" type="ORF">GCM10022393_08220</name>
</gene>
<reference evidence="3" key="1">
    <citation type="journal article" date="2019" name="Int. J. Syst. Evol. Microbiol.">
        <title>The Global Catalogue of Microorganisms (GCM) 10K type strain sequencing project: providing services to taxonomists for standard genome sequencing and annotation.</title>
        <authorList>
            <consortium name="The Broad Institute Genomics Platform"/>
            <consortium name="The Broad Institute Genome Sequencing Center for Infectious Disease"/>
            <person name="Wu L."/>
            <person name="Ma J."/>
        </authorList>
    </citation>
    <scope>NUCLEOTIDE SEQUENCE [LARGE SCALE GENOMIC DNA]</scope>
    <source>
        <strain evidence="3">JCM 17106</strain>
    </source>
</reference>
<sequence>MYPADLVKPMREDLTNIGFQELQSAEAVETAIAKEGTTLVVVNSVCGCAAANARPGAKASLENNKKPDNLVTVFAGVDKEATDKARGFMIPFPPSSPSMALFKNGELVHMLERHHIEGRPADMIAENLKDAYNQHC</sequence>
<dbReference type="Proteomes" id="UP001500459">
    <property type="component" value="Unassembled WGS sequence"/>
</dbReference>
<evidence type="ECO:0000313" key="3">
    <source>
        <dbReference type="Proteomes" id="UP001500459"/>
    </source>
</evidence>
<evidence type="ECO:0000313" key="2">
    <source>
        <dbReference type="EMBL" id="GAA4110880.1"/>
    </source>
</evidence>
<dbReference type="NCBIfam" id="TIGR04191">
    <property type="entry name" value="YphP_YqiW"/>
    <property type="match status" value="1"/>
</dbReference>
<evidence type="ECO:0000256" key="1">
    <source>
        <dbReference type="ARBA" id="ARBA00038305"/>
    </source>
</evidence>
<keyword evidence="3" id="KW-1185">Reference proteome</keyword>
<accession>A0ABP7XC67</accession>
<dbReference type="RefSeq" id="WP_344925018.1">
    <property type="nucleotide sequence ID" value="NZ_BAABCW010000002.1"/>
</dbReference>
<dbReference type="PANTHER" id="PTHR40052">
    <property type="entry name" value="UPF0403 PROTEIN YQIW-RELATED"/>
    <property type="match status" value="1"/>
</dbReference>
<comment type="similarity">
    <text evidence="1">Belongs to the bacilliredoxin family.</text>
</comment>